<dbReference type="GO" id="GO:0006508">
    <property type="term" value="P:proteolysis"/>
    <property type="evidence" value="ECO:0007669"/>
    <property type="project" value="InterPro"/>
</dbReference>
<name>A0AAU7DQZ2_9BACT</name>
<dbReference type="RefSeq" id="WP_348264940.1">
    <property type="nucleotide sequence ID" value="NZ_CP121196.1"/>
</dbReference>
<dbReference type="EMBL" id="CP121196">
    <property type="protein sequence ID" value="XBH19719.1"/>
    <property type="molecule type" value="Genomic_DNA"/>
</dbReference>
<dbReference type="AlphaFoldDB" id="A0AAU7DQZ2"/>
<dbReference type="PROSITE" id="PS50106">
    <property type="entry name" value="PDZ"/>
    <property type="match status" value="1"/>
</dbReference>
<proteinExistence type="predicted"/>
<dbReference type="SMART" id="SM00245">
    <property type="entry name" value="TSPc"/>
    <property type="match status" value="1"/>
</dbReference>
<protein>
    <submittedName>
        <fullName evidence="3">S41 family peptidase</fullName>
    </submittedName>
</protein>
<dbReference type="SUPFAM" id="SSF50156">
    <property type="entry name" value="PDZ domain-like"/>
    <property type="match status" value="1"/>
</dbReference>
<dbReference type="InterPro" id="IPR036034">
    <property type="entry name" value="PDZ_sf"/>
</dbReference>
<dbReference type="Pfam" id="PF13180">
    <property type="entry name" value="PDZ_2"/>
    <property type="match status" value="1"/>
</dbReference>
<dbReference type="InterPro" id="IPR005151">
    <property type="entry name" value="Tail-specific_protease"/>
</dbReference>
<dbReference type="GO" id="GO:0007165">
    <property type="term" value="P:signal transduction"/>
    <property type="evidence" value="ECO:0007669"/>
    <property type="project" value="TreeGrafter"/>
</dbReference>
<evidence type="ECO:0000313" key="3">
    <source>
        <dbReference type="EMBL" id="XBH19719.1"/>
    </source>
</evidence>
<feature type="region of interest" description="Disordered" evidence="1">
    <location>
        <begin position="360"/>
        <end position="392"/>
    </location>
</feature>
<dbReference type="GO" id="GO:0008236">
    <property type="term" value="F:serine-type peptidase activity"/>
    <property type="evidence" value="ECO:0007669"/>
    <property type="project" value="InterPro"/>
</dbReference>
<dbReference type="GO" id="GO:0004175">
    <property type="term" value="F:endopeptidase activity"/>
    <property type="evidence" value="ECO:0007669"/>
    <property type="project" value="TreeGrafter"/>
</dbReference>
<accession>A0AAU7DQZ2</accession>
<dbReference type="SMART" id="SM00228">
    <property type="entry name" value="PDZ"/>
    <property type="match status" value="1"/>
</dbReference>
<dbReference type="Gene3D" id="2.30.42.10">
    <property type="match status" value="1"/>
</dbReference>
<dbReference type="InterPro" id="IPR001478">
    <property type="entry name" value="PDZ"/>
</dbReference>
<dbReference type="SUPFAM" id="SSF52096">
    <property type="entry name" value="ClpP/crotonase"/>
    <property type="match status" value="1"/>
</dbReference>
<dbReference type="InterPro" id="IPR029045">
    <property type="entry name" value="ClpP/crotonase-like_dom_sf"/>
</dbReference>
<dbReference type="GO" id="GO:0030288">
    <property type="term" value="C:outer membrane-bounded periplasmic space"/>
    <property type="evidence" value="ECO:0007669"/>
    <property type="project" value="TreeGrafter"/>
</dbReference>
<dbReference type="PANTHER" id="PTHR32060">
    <property type="entry name" value="TAIL-SPECIFIC PROTEASE"/>
    <property type="match status" value="1"/>
</dbReference>
<dbReference type="Pfam" id="PF03572">
    <property type="entry name" value="Peptidase_S41"/>
    <property type="match status" value="1"/>
</dbReference>
<evidence type="ECO:0000256" key="1">
    <source>
        <dbReference type="SAM" id="MobiDB-lite"/>
    </source>
</evidence>
<reference evidence="3" key="1">
    <citation type="submission" date="2023-03" db="EMBL/GenBank/DDBJ databases">
        <title>Edaphobacter sp.</title>
        <authorList>
            <person name="Huber K.J."/>
            <person name="Papendorf J."/>
            <person name="Pilke C."/>
            <person name="Bunk B."/>
            <person name="Sproeer C."/>
            <person name="Pester M."/>
        </authorList>
    </citation>
    <scope>NUCLEOTIDE SEQUENCE</scope>
    <source>
        <strain evidence="3">DSM 110680</strain>
    </source>
</reference>
<evidence type="ECO:0000259" key="2">
    <source>
        <dbReference type="PROSITE" id="PS50106"/>
    </source>
</evidence>
<sequence>MVCVSRFFQRLTFVLAATIFAALGLGFALGEFGMFGVHAGGEQDGAYRQMHVYAEVLKRIQSDYVTDPNINQVTNGALHGLLESLDADSSFLTATEYKIYKDRPTTGVAQIGVTVSKRYGYATIVSVIPGSPADREHLADGDVIESIGDSSTRELSLAVIRLLLEGKSGSTITLSVVRPRKPDPDKLTLTRTVTTAPALSEQQYENSSILYLKPGALTMARVDDLAAKIKAAGKSRKILLDLRDDSEGDPEQGIRLANFFINQGTLASLEGQKYPKQTFSADSSKFLTSAPVAVLINRGTYGAAELAADAIEGAKRGDVVGERTFGEGSVQKTIELPDGSALLLTVAKFQGPDGKKIQDEAVAPTVLVGQNADDEVDADENPQPSKSDEPLNKALALLKAKTS</sequence>
<gene>
    <name evidence="3" type="ORF">P8935_10480</name>
</gene>
<dbReference type="PANTHER" id="PTHR32060:SF22">
    <property type="entry name" value="CARBOXYL-TERMINAL-PROCESSING PEPTIDASE 3, CHLOROPLASTIC"/>
    <property type="match status" value="1"/>
</dbReference>
<feature type="domain" description="PDZ" evidence="2">
    <location>
        <begin position="98"/>
        <end position="156"/>
    </location>
</feature>
<dbReference type="Gene3D" id="3.90.226.10">
    <property type="entry name" value="2-enoyl-CoA Hydratase, Chain A, domain 1"/>
    <property type="match status" value="1"/>
</dbReference>
<organism evidence="3">
    <name type="scientific">Telmatobacter sp. DSM 110680</name>
    <dbReference type="NCBI Taxonomy" id="3036704"/>
    <lineage>
        <taxon>Bacteria</taxon>
        <taxon>Pseudomonadati</taxon>
        <taxon>Acidobacteriota</taxon>
        <taxon>Terriglobia</taxon>
        <taxon>Terriglobales</taxon>
        <taxon>Acidobacteriaceae</taxon>
        <taxon>Telmatobacter</taxon>
    </lineage>
</organism>
<dbReference type="Gene3D" id="3.30.750.44">
    <property type="match status" value="1"/>
</dbReference>